<dbReference type="RefSeq" id="WP_308956319.1">
    <property type="nucleotide sequence ID" value="NZ_JAVICY010000014.1"/>
</dbReference>
<comment type="caution">
    <text evidence="1">The sequence shown here is derived from an EMBL/GenBank/DDBJ whole genome shotgun (WGS) entry which is preliminary data.</text>
</comment>
<protein>
    <recommendedName>
        <fullName evidence="3">Immunity protein 30 domain-containing protein</fullName>
    </recommendedName>
</protein>
<proteinExistence type="predicted"/>
<reference evidence="1" key="1">
    <citation type="submission" date="2023-08" db="EMBL/GenBank/DDBJ databases">
        <title>Emergence of clinically-relevant ST2 carbapenem-resistant Acinetobacter baumannii strains in hospital sewages in Zhejiang, East of China.</title>
        <authorList>
            <person name="Kaichao C."/>
            <person name="Zhang R."/>
        </authorList>
    </citation>
    <scope>NUCLEOTIDE SEQUENCE</scope>
    <source>
        <strain evidence="1">M-SY-60</strain>
    </source>
</reference>
<evidence type="ECO:0008006" key="3">
    <source>
        <dbReference type="Google" id="ProtNLM"/>
    </source>
</evidence>
<dbReference type="Proteomes" id="UP001243195">
    <property type="component" value="Unassembled WGS sequence"/>
</dbReference>
<gene>
    <name evidence="1" type="ORF">RFH51_13805</name>
</gene>
<sequence length="130" mass="14970">MNSNINPILANIIGSRNILLNRRINEYVAPSLQDAIDNLSSIPIESTRRIFDFCLREVLSQIRSSDLYSAGMILNLIHNLPLDKEKEASWDIDYFLSIELSSFLENFEMIISARKIVLFICGELYPKYIN</sequence>
<dbReference type="EMBL" id="JAVIDA010000021">
    <property type="protein sequence ID" value="MDQ9072531.1"/>
    <property type="molecule type" value="Genomic_DNA"/>
</dbReference>
<evidence type="ECO:0000313" key="1">
    <source>
        <dbReference type="EMBL" id="MDQ9072531.1"/>
    </source>
</evidence>
<dbReference type="AlphaFoldDB" id="A0AAW8JLS4"/>
<accession>A0AAW8JLS4</accession>
<organism evidence="1 2">
    <name type="scientific">Acinetobacter gerneri</name>
    <dbReference type="NCBI Taxonomy" id="202952"/>
    <lineage>
        <taxon>Bacteria</taxon>
        <taxon>Pseudomonadati</taxon>
        <taxon>Pseudomonadota</taxon>
        <taxon>Gammaproteobacteria</taxon>
        <taxon>Moraxellales</taxon>
        <taxon>Moraxellaceae</taxon>
        <taxon>Acinetobacter</taxon>
    </lineage>
</organism>
<evidence type="ECO:0000313" key="2">
    <source>
        <dbReference type="Proteomes" id="UP001243195"/>
    </source>
</evidence>
<name>A0AAW8JLS4_9GAMM</name>